<evidence type="ECO:0000313" key="3">
    <source>
        <dbReference type="Proteomes" id="UP000309128"/>
    </source>
</evidence>
<keyword evidence="3" id="KW-1185">Reference proteome</keyword>
<dbReference type="EMBL" id="VCKY01000170">
    <property type="protein sequence ID" value="TMR11000.1"/>
    <property type="molecule type" value="Genomic_DNA"/>
</dbReference>
<dbReference type="AlphaFoldDB" id="A0A5S4F4M7"/>
<organism evidence="2 3">
    <name type="scientific">Nonomuraea turkmeniaca</name>
    <dbReference type="NCBI Taxonomy" id="103838"/>
    <lineage>
        <taxon>Bacteria</taxon>
        <taxon>Bacillati</taxon>
        <taxon>Actinomycetota</taxon>
        <taxon>Actinomycetes</taxon>
        <taxon>Streptosporangiales</taxon>
        <taxon>Streptosporangiaceae</taxon>
        <taxon>Nonomuraea</taxon>
    </lineage>
</organism>
<dbReference type="Proteomes" id="UP000309128">
    <property type="component" value="Unassembled WGS sequence"/>
</dbReference>
<proteinExistence type="predicted"/>
<sequence>MEGIDVFIKAAVGGLACFWLGVLLGKVVVPRVYDMAERIYVKRLRPAFRARRRERRTPRS</sequence>
<dbReference type="RefSeq" id="WP_138671377.1">
    <property type="nucleotide sequence ID" value="NZ_VCKY01000170.1"/>
</dbReference>
<name>A0A5S4F4M7_9ACTN</name>
<accession>A0A5S4F4M7</accession>
<evidence type="ECO:0000313" key="2">
    <source>
        <dbReference type="EMBL" id="TMR11000.1"/>
    </source>
</evidence>
<protein>
    <submittedName>
        <fullName evidence="2">Uncharacterized protein</fullName>
    </submittedName>
</protein>
<keyword evidence="1" id="KW-0812">Transmembrane</keyword>
<keyword evidence="1" id="KW-0472">Membrane</keyword>
<comment type="caution">
    <text evidence="2">The sequence shown here is derived from an EMBL/GenBank/DDBJ whole genome shotgun (WGS) entry which is preliminary data.</text>
</comment>
<evidence type="ECO:0000256" key="1">
    <source>
        <dbReference type="SAM" id="Phobius"/>
    </source>
</evidence>
<keyword evidence="1" id="KW-1133">Transmembrane helix</keyword>
<gene>
    <name evidence="2" type="ORF">ETD86_37430</name>
</gene>
<reference evidence="2 3" key="1">
    <citation type="submission" date="2019-05" db="EMBL/GenBank/DDBJ databases">
        <title>Draft genome sequence of Nonomuraea turkmeniaca DSM 43926.</title>
        <authorList>
            <person name="Saricaoglu S."/>
            <person name="Isik K."/>
        </authorList>
    </citation>
    <scope>NUCLEOTIDE SEQUENCE [LARGE SCALE GENOMIC DNA]</scope>
    <source>
        <strain evidence="2 3">DSM 43926</strain>
    </source>
</reference>
<feature type="transmembrane region" description="Helical" evidence="1">
    <location>
        <begin position="6"/>
        <end position="29"/>
    </location>
</feature>